<dbReference type="Gene3D" id="3.20.20.80">
    <property type="entry name" value="Glycosidases"/>
    <property type="match status" value="1"/>
</dbReference>
<evidence type="ECO:0000256" key="1">
    <source>
        <dbReference type="ARBA" id="ARBA00022801"/>
    </source>
</evidence>
<feature type="region of interest" description="Disordered" evidence="3">
    <location>
        <begin position="1"/>
        <end position="36"/>
    </location>
</feature>
<organism evidence="5 6">
    <name type="scientific">Natrinema ejinorense</name>
    <dbReference type="NCBI Taxonomy" id="373386"/>
    <lineage>
        <taxon>Archaea</taxon>
        <taxon>Methanobacteriati</taxon>
        <taxon>Methanobacteriota</taxon>
        <taxon>Stenosarchaea group</taxon>
        <taxon>Halobacteria</taxon>
        <taxon>Halobacteriales</taxon>
        <taxon>Natrialbaceae</taxon>
        <taxon>Natrinema</taxon>
    </lineage>
</organism>
<dbReference type="GO" id="GO:0000272">
    <property type="term" value="P:polysaccharide catabolic process"/>
    <property type="evidence" value="ECO:0007669"/>
    <property type="project" value="InterPro"/>
</dbReference>
<dbReference type="InterPro" id="IPR006311">
    <property type="entry name" value="TAT_signal"/>
</dbReference>
<feature type="domain" description="Glycoside hydrolase family 5" evidence="4">
    <location>
        <begin position="95"/>
        <end position="389"/>
    </location>
</feature>
<dbReference type="Proteomes" id="UP000219689">
    <property type="component" value="Unassembled WGS sequence"/>
</dbReference>
<reference evidence="5 6" key="1">
    <citation type="submission" date="2017-09" db="EMBL/GenBank/DDBJ databases">
        <title>Genome sequences of Natrinema ejinorence JCM 13890T.</title>
        <authorList>
            <person name="Roh S.W."/>
            <person name="Kim Y.B."/>
            <person name="Kim J.Y."/>
        </authorList>
    </citation>
    <scope>NUCLEOTIDE SEQUENCE [LARGE SCALE GENOMIC DNA]</scope>
    <source>
        <strain evidence="5 6">JCM 13890</strain>
    </source>
</reference>
<keyword evidence="1" id="KW-0378">Hydrolase</keyword>
<dbReference type="InterPro" id="IPR018087">
    <property type="entry name" value="Glyco_hydro_5_CS"/>
</dbReference>
<dbReference type="InterPro" id="IPR018247">
    <property type="entry name" value="EF_Hand_1_Ca_BS"/>
</dbReference>
<keyword evidence="6" id="KW-1185">Reference proteome</keyword>
<name>A0A2A5QYF0_9EURY</name>
<dbReference type="Pfam" id="PF00150">
    <property type="entry name" value="Cellulase"/>
    <property type="match status" value="1"/>
</dbReference>
<sequence length="512" mass="57594">MTTNERDTRRERPDERMTMSRNRSPPNASFADARGGYDASLTRRSRRGFLATTALGAIGITAGALADPARAENAGDGRGIETPWLERDGNVLRDPTGNEVVLRGVNVIDPARTARSWRRPLSETIDHATDPDRNWYARIIRIPVQTGDIVTVDPDDGSVSGEIRNEVDPGTVTQEQLEAYIEHHLRPVVDYCGDVGVYCIVDYHRHADTSLEYTDPDLDEEVRLFWNTVAPEFADDSHVLYEVYNEPVGPYAGQEPGEEYDVHGSDAEQAWLQWRETAQPWVDTIRDHAERNVVIIGSPRWSQYTYWAPRHEFDGENLAYAGHVYAGHDGLRPLGDYFGDPSEEVPVFLTEFGYQADAGSPLSGTTSEHGAAFEAFFDEYDTVHPQIWCFDPFWEPTMFDYDDNTQEWTLLGGEDYQGEWWQTYLTDRRTDDLPEASGDSDAITVGEYEARDANGDGLYEDVDGDGETTHEDVTAFFENLESDGVQENPEAFDFDGTGDVGFGDVLELLRRI</sequence>
<dbReference type="InterPro" id="IPR001547">
    <property type="entry name" value="Glyco_hydro_5"/>
</dbReference>
<evidence type="ECO:0000256" key="2">
    <source>
        <dbReference type="ARBA" id="ARBA00023295"/>
    </source>
</evidence>
<dbReference type="OrthoDB" id="193399at2157"/>
<dbReference type="AlphaFoldDB" id="A0A2A5QYF0"/>
<evidence type="ECO:0000313" key="6">
    <source>
        <dbReference type="Proteomes" id="UP000219689"/>
    </source>
</evidence>
<comment type="caution">
    <text evidence="5">The sequence shown here is derived from an EMBL/GenBank/DDBJ whole genome shotgun (WGS) entry which is preliminary data.</text>
</comment>
<evidence type="ECO:0000259" key="4">
    <source>
        <dbReference type="Pfam" id="PF00150"/>
    </source>
</evidence>
<dbReference type="RefSeq" id="WP_097380798.1">
    <property type="nucleotide sequence ID" value="NZ_NXNI01000001.1"/>
</dbReference>
<dbReference type="PROSITE" id="PS00018">
    <property type="entry name" value="EF_HAND_1"/>
    <property type="match status" value="1"/>
</dbReference>
<feature type="compositionally biased region" description="Basic and acidic residues" evidence="3">
    <location>
        <begin position="1"/>
        <end position="18"/>
    </location>
</feature>
<dbReference type="InterPro" id="IPR017853">
    <property type="entry name" value="GH"/>
</dbReference>
<proteinExistence type="predicted"/>
<dbReference type="EMBL" id="NXNI01000001">
    <property type="protein sequence ID" value="PCR91866.1"/>
    <property type="molecule type" value="Genomic_DNA"/>
</dbReference>
<accession>A0A2A5QYF0</accession>
<dbReference type="PANTHER" id="PTHR34142:SF1">
    <property type="entry name" value="GLYCOSIDE HYDROLASE FAMILY 5 DOMAIN-CONTAINING PROTEIN"/>
    <property type="match status" value="1"/>
</dbReference>
<evidence type="ECO:0000256" key="3">
    <source>
        <dbReference type="SAM" id="MobiDB-lite"/>
    </source>
</evidence>
<keyword evidence="2" id="KW-0326">Glycosidase</keyword>
<protein>
    <recommendedName>
        <fullName evidence="4">Glycoside hydrolase family 5 domain-containing protein</fullName>
    </recommendedName>
</protein>
<evidence type="ECO:0000313" key="5">
    <source>
        <dbReference type="EMBL" id="PCR91866.1"/>
    </source>
</evidence>
<gene>
    <name evidence="5" type="ORF">CP557_15855</name>
</gene>
<dbReference type="GO" id="GO:0004553">
    <property type="term" value="F:hydrolase activity, hydrolyzing O-glycosyl compounds"/>
    <property type="evidence" value="ECO:0007669"/>
    <property type="project" value="InterPro"/>
</dbReference>
<dbReference type="PROSITE" id="PS00659">
    <property type="entry name" value="GLYCOSYL_HYDROL_F5"/>
    <property type="match status" value="1"/>
</dbReference>
<dbReference type="PROSITE" id="PS51318">
    <property type="entry name" value="TAT"/>
    <property type="match status" value="1"/>
</dbReference>
<dbReference type="PANTHER" id="PTHR34142">
    <property type="entry name" value="ENDO-BETA-1,4-GLUCANASE A"/>
    <property type="match status" value="1"/>
</dbReference>
<dbReference type="SUPFAM" id="SSF51445">
    <property type="entry name" value="(Trans)glycosidases"/>
    <property type="match status" value="1"/>
</dbReference>